<dbReference type="GO" id="GO:0003677">
    <property type="term" value="F:DNA binding"/>
    <property type="evidence" value="ECO:0007669"/>
    <property type="project" value="UniProtKB-KW"/>
</dbReference>
<dbReference type="PANTHER" id="PTHR30204:SF69">
    <property type="entry name" value="MERR-FAMILY TRANSCRIPTIONAL REGULATOR"/>
    <property type="match status" value="1"/>
</dbReference>
<keyword evidence="7" id="KW-0238">DNA-binding</keyword>
<accession>A0A831RPW1</accession>
<organism evidence="12">
    <name type="scientific">Sedimenticola thiotaurini</name>
    <dbReference type="NCBI Taxonomy" id="1543721"/>
    <lineage>
        <taxon>Bacteria</taxon>
        <taxon>Pseudomonadati</taxon>
        <taxon>Pseudomonadota</taxon>
        <taxon>Gammaproteobacteria</taxon>
        <taxon>Chromatiales</taxon>
        <taxon>Sedimenticolaceae</taxon>
        <taxon>Sedimenticola</taxon>
    </lineage>
</organism>
<dbReference type="PROSITE" id="PS00552">
    <property type="entry name" value="HTH_MERR_1"/>
    <property type="match status" value="1"/>
</dbReference>
<evidence type="ECO:0000259" key="11">
    <source>
        <dbReference type="PROSITE" id="PS50937"/>
    </source>
</evidence>
<dbReference type="PRINTS" id="PR00040">
    <property type="entry name" value="HTHMERR"/>
</dbReference>
<dbReference type="AlphaFoldDB" id="A0A831RPW1"/>
<evidence type="ECO:0000256" key="5">
    <source>
        <dbReference type="ARBA" id="ARBA00022914"/>
    </source>
</evidence>
<dbReference type="EMBL" id="DRKP01000099">
    <property type="protein sequence ID" value="HEB96504.1"/>
    <property type="molecule type" value="Genomic_DNA"/>
</dbReference>
<evidence type="ECO:0000256" key="7">
    <source>
        <dbReference type="ARBA" id="ARBA00023125"/>
    </source>
</evidence>
<keyword evidence="2" id="KW-0475">Mercuric resistance</keyword>
<dbReference type="PROSITE" id="PS50937">
    <property type="entry name" value="HTH_MERR_2"/>
    <property type="match status" value="1"/>
</dbReference>
<dbReference type="Pfam" id="PF13411">
    <property type="entry name" value="MerR_1"/>
    <property type="match status" value="1"/>
</dbReference>
<sequence>MDGHTTTAGPGFTIGRLARAAGVNVETIRYYQRIGLVTEPPRPARGYRRYPSTTVDRIRFIKRAQELGFSLGEIRELLALDDAACQEARQIAERKLKTIQKRIRDLAAMENELHRLVDACRRDGDDGTGCAIIRTLAGPG</sequence>
<keyword evidence="9" id="KW-0804">Transcription</keyword>
<dbReference type="SMART" id="SM00422">
    <property type="entry name" value="HTH_MERR"/>
    <property type="match status" value="1"/>
</dbReference>
<evidence type="ECO:0000256" key="9">
    <source>
        <dbReference type="ARBA" id="ARBA00023163"/>
    </source>
</evidence>
<evidence type="ECO:0000256" key="4">
    <source>
        <dbReference type="ARBA" id="ARBA00022723"/>
    </source>
</evidence>
<dbReference type="GO" id="GO:0045340">
    <property type="term" value="F:mercury ion binding"/>
    <property type="evidence" value="ECO:0007669"/>
    <property type="project" value="InterPro"/>
</dbReference>
<gene>
    <name evidence="12" type="primary">merR</name>
    <name evidence="12" type="ORF">ENI96_08755</name>
</gene>
<dbReference type="InterPro" id="IPR000551">
    <property type="entry name" value="MerR-type_HTH_dom"/>
</dbReference>
<dbReference type="InterPro" id="IPR047057">
    <property type="entry name" value="MerR_fam"/>
</dbReference>
<evidence type="ECO:0000313" key="12">
    <source>
        <dbReference type="EMBL" id="HEB96504.1"/>
    </source>
</evidence>
<dbReference type="Proteomes" id="UP000886251">
    <property type="component" value="Unassembled WGS sequence"/>
</dbReference>
<keyword evidence="8" id="KW-0010">Activator</keyword>
<dbReference type="CDD" id="cd04783">
    <property type="entry name" value="HTH_MerR1"/>
    <property type="match status" value="1"/>
</dbReference>
<protein>
    <recommendedName>
        <fullName evidence="1">Mercuric resistance operon regulatory protein</fullName>
    </recommendedName>
</protein>
<evidence type="ECO:0000256" key="2">
    <source>
        <dbReference type="ARBA" id="ARBA00022466"/>
    </source>
</evidence>
<dbReference type="Gene3D" id="1.10.1660.10">
    <property type="match status" value="1"/>
</dbReference>
<keyword evidence="5" id="KW-0476">Mercury</keyword>
<evidence type="ECO:0000256" key="6">
    <source>
        <dbReference type="ARBA" id="ARBA00023015"/>
    </source>
</evidence>
<name>A0A831RPW1_9GAMM</name>
<dbReference type="PANTHER" id="PTHR30204">
    <property type="entry name" value="REDOX-CYCLING DRUG-SENSING TRANSCRIPTIONAL ACTIVATOR SOXR"/>
    <property type="match status" value="1"/>
</dbReference>
<comment type="function">
    <text evidence="10">Mediates the mercuric-dependent induction of mercury resistance operon. In the absence of mercury MerR represses transcription by binding tightly to the mer operator region; when mercury is present the dimeric complex binds a single ion and becomes a potent transcriptional activator, while remaining bound to the mer site.</text>
</comment>
<evidence type="ECO:0000256" key="3">
    <source>
        <dbReference type="ARBA" id="ARBA00022491"/>
    </source>
</evidence>
<keyword evidence="4" id="KW-0479">Metal-binding</keyword>
<dbReference type="InterPro" id="IPR009061">
    <property type="entry name" value="DNA-bd_dom_put_sf"/>
</dbReference>
<dbReference type="NCBIfam" id="TIGR02051">
    <property type="entry name" value="MerR"/>
    <property type="match status" value="1"/>
</dbReference>
<keyword evidence="3" id="KW-0678">Repressor</keyword>
<evidence type="ECO:0000256" key="8">
    <source>
        <dbReference type="ARBA" id="ARBA00023159"/>
    </source>
</evidence>
<proteinExistence type="predicted"/>
<keyword evidence="6" id="KW-0805">Transcription regulation</keyword>
<dbReference type="SUPFAM" id="SSF46955">
    <property type="entry name" value="Putative DNA-binding domain"/>
    <property type="match status" value="1"/>
</dbReference>
<reference evidence="12" key="1">
    <citation type="journal article" date="2020" name="mSystems">
        <title>Genome- and Community-Level Interaction Insights into Carbon Utilization and Element Cycling Functions of Hydrothermarchaeota in Hydrothermal Sediment.</title>
        <authorList>
            <person name="Zhou Z."/>
            <person name="Liu Y."/>
            <person name="Xu W."/>
            <person name="Pan J."/>
            <person name="Luo Z.H."/>
            <person name="Li M."/>
        </authorList>
    </citation>
    <scope>NUCLEOTIDE SEQUENCE [LARGE SCALE GENOMIC DNA]</scope>
    <source>
        <strain evidence="12">HyVt-443</strain>
    </source>
</reference>
<dbReference type="GO" id="GO:0003700">
    <property type="term" value="F:DNA-binding transcription factor activity"/>
    <property type="evidence" value="ECO:0007669"/>
    <property type="project" value="InterPro"/>
</dbReference>
<dbReference type="GO" id="GO:0046689">
    <property type="term" value="P:response to mercury ion"/>
    <property type="evidence" value="ECO:0007669"/>
    <property type="project" value="UniProtKB-KW"/>
</dbReference>
<evidence type="ECO:0000256" key="10">
    <source>
        <dbReference type="ARBA" id="ARBA00024874"/>
    </source>
</evidence>
<comment type="caution">
    <text evidence="12">The sequence shown here is derived from an EMBL/GenBank/DDBJ whole genome shotgun (WGS) entry which is preliminary data.</text>
</comment>
<feature type="domain" description="HTH merR-type" evidence="11">
    <location>
        <begin position="11"/>
        <end position="80"/>
    </location>
</feature>
<dbReference type="InterPro" id="IPR011794">
    <property type="entry name" value="MerR"/>
</dbReference>
<evidence type="ECO:0000256" key="1">
    <source>
        <dbReference type="ARBA" id="ARBA00017146"/>
    </source>
</evidence>